<feature type="compositionally biased region" description="Low complexity" evidence="1">
    <location>
        <begin position="69"/>
        <end position="90"/>
    </location>
</feature>
<gene>
    <name evidence="2" type="ORF">TKK_003989</name>
</gene>
<dbReference type="EMBL" id="JBJJXI010000032">
    <property type="protein sequence ID" value="KAL3402810.1"/>
    <property type="molecule type" value="Genomic_DNA"/>
</dbReference>
<dbReference type="Proteomes" id="UP001627154">
    <property type="component" value="Unassembled WGS sequence"/>
</dbReference>
<feature type="region of interest" description="Disordered" evidence="1">
    <location>
        <begin position="69"/>
        <end position="137"/>
    </location>
</feature>
<feature type="region of interest" description="Disordered" evidence="1">
    <location>
        <begin position="245"/>
        <end position="312"/>
    </location>
</feature>
<evidence type="ECO:0000313" key="2">
    <source>
        <dbReference type="EMBL" id="KAL3402810.1"/>
    </source>
</evidence>
<protein>
    <submittedName>
        <fullName evidence="2">Uncharacterized protein</fullName>
    </submittedName>
</protein>
<keyword evidence="3" id="KW-1185">Reference proteome</keyword>
<comment type="caution">
    <text evidence="2">The sequence shown here is derived from an EMBL/GenBank/DDBJ whole genome shotgun (WGS) entry which is preliminary data.</text>
</comment>
<feature type="compositionally biased region" description="Low complexity" evidence="1">
    <location>
        <begin position="296"/>
        <end position="312"/>
    </location>
</feature>
<evidence type="ECO:0000256" key="1">
    <source>
        <dbReference type="SAM" id="MobiDB-lite"/>
    </source>
</evidence>
<dbReference type="AlphaFoldDB" id="A0ABD2XCE9"/>
<evidence type="ECO:0000313" key="3">
    <source>
        <dbReference type="Proteomes" id="UP001627154"/>
    </source>
</evidence>
<feature type="region of interest" description="Disordered" evidence="1">
    <location>
        <begin position="1"/>
        <end position="48"/>
    </location>
</feature>
<sequence>MPATSQQDHMRHHRACKGKAHASGIGKQQLATSQPASKRVGGTGNVGASPIIAKSLAKAKKLLANSKANGATVTGNNNKTTTGNNKPGVGLQRKLSRNSTSSWDYSDSDSLNSSELEQQQQQQLMQSSTTTNGSVMQDSMIRRIDRVLDELDNASTICSSEAAASSCVSPSVKLARKSMSPLVRANSTRRSTIKKESWADSLRSTSTDGDKYKRMEEGWDDSSYVVRQPPARKCQRLIDADQQLEGDYSDAESTTRALLNRRDSGRRSVSGGRLVKRKDSFNGNNNIHRRDGRDVAGNNHNGHNNKNGSNGAAALGDVIEWEELVEIALAARRKTNDGSSYCRNYDADYLKDLDELRSNIAIPLPKVLLLLLHH</sequence>
<name>A0ABD2XCE9_9HYME</name>
<proteinExistence type="predicted"/>
<organism evidence="2 3">
    <name type="scientific">Trichogramma kaykai</name>
    <dbReference type="NCBI Taxonomy" id="54128"/>
    <lineage>
        <taxon>Eukaryota</taxon>
        <taxon>Metazoa</taxon>
        <taxon>Ecdysozoa</taxon>
        <taxon>Arthropoda</taxon>
        <taxon>Hexapoda</taxon>
        <taxon>Insecta</taxon>
        <taxon>Pterygota</taxon>
        <taxon>Neoptera</taxon>
        <taxon>Endopterygota</taxon>
        <taxon>Hymenoptera</taxon>
        <taxon>Apocrita</taxon>
        <taxon>Proctotrupomorpha</taxon>
        <taxon>Chalcidoidea</taxon>
        <taxon>Trichogrammatidae</taxon>
        <taxon>Trichogramma</taxon>
    </lineage>
</organism>
<reference evidence="2 3" key="1">
    <citation type="journal article" date="2024" name="bioRxiv">
        <title>A reference genome for Trichogramma kaykai: A tiny desert-dwelling parasitoid wasp with competing sex-ratio distorters.</title>
        <authorList>
            <person name="Culotta J."/>
            <person name="Lindsey A.R."/>
        </authorList>
    </citation>
    <scope>NUCLEOTIDE SEQUENCE [LARGE SCALE GENOMIC DNA]</scope>
    <source>
        <strain evidence="2 3">KSX58</strain>
    </source>
</reference>
<accession>A0ABD2XCE9</accession>
<feature type="compositionally biased region" description="Basic residues" evidence="1">
    <location>
        <begin position="10"/>
        <end position="20"/>
    </location>
</feature>
<feature type="compositionally biased region" description="Low complexity" evidence="1">
    <location>
        <begin position="97"/>
        <end position="132"/>
    </location>
</feature>